<name>A0A1J1IH84_9DIPT</name>
<evidence type="ECO:0000256" key="6">
    <source>
        <dbReference type="SAM" id="Phobius"/>
    </source>
</evidence>
<reference evidence="7 8" key="1">
    <citation type="submission" date="2015-04" db="EMBL/GenBank/DDBJ databases">
        <authorList>
            <person name="Syromyatnikov M.Y."/>
            <person name="Popov V.N."/>
        </authorList>
    </citation>
    <scope>NUCLEOTIDE SEQUENCE [LARGE SCALE GENOMIC DNA]</scope>
</reference>
<gene>
    <name evidence="7" type="ORF">CLUMA_CG011757</name>
</gene>
<dbReference type="AlphaFoldDB" id="A0A1J1IH84"/>
<dbReference type="Pfam" id="PF05255">
    <property type="entry name" value="UPF0220"/>
    <property type="match status" value="1"/>
</dbReference>
<sequence>MSNLVESLQTCMWFDVNVISRRNLLSAVVSSIMFFGAWWIIIAIAATADKDETPSFSYYICGILGTLSLIMVNTVSNEMLNGTGYEGGICSTHGVKIWLFTGFVLGFASVIASVWLLVSEFTDKLHIQGIGIVLQNFFILFASLIYKFGRNEEGTFGGF</sequence>
<comment type="similarity">
    <text evidence="2">Belongs to the UPF0220 family.</text>
</comment>
<dbReference type="Proteomes" id="UP000183832">
    <property type="component" value="Unassembled WGS sequence"/>
</dbReference>
<dbReference type="InterPro" id="IPR007919">
    <property type="entry name" value="UPF0220"/>
</dbReference>
<organism evidence="7 8">
    <name type="scientific">Clunio marinus</name>
    <dbReference type="NCBI Taxonomy" id="568069"/>
    <lineage>
        <taxon>Eukaryota</taxon>
        <taxon>Metazoa</taxon>
        <taxon>Ecdysozoa</taxon>
        <taxon>Arthropoda</taxon>
        <taxon>Hexapoda</taxon>
        <taxon>Insecta</taxon>
        <taxon>Pterygota</taxon>
        <taxon>Neoptera</taxon>
        <taxon>Endopterygota</taxon>
        <taxon>Diptera</taxon>
        <taxon>Nematocera</taxon>
        <taxon>Chironomoidea</taxon>
        <taxon>Chironomidae</taxon>
        <taxon>Clunio</taxon>
    </lineage>
</organism>
<feature type="transmembrane region" description="Helical" evidence="6">
    <location>
        <begin position="56"/>
        <end position="76"/>
    </location>
</feature>
<dbReference type="GO" id="GO:0016020">
    <property type="term" value="C:membrane"/>
    <property type="evidence" value="ECO:0007669"/>
    <property type="project" value="UniProtKB-SubCell"/>
</dbReference>
<evidence type="ECO:0000256" key="5">
    <source>
        <dbReference type="ARBA" id="ARBA00023136"/>
    </source>
</evidence>
<feature type="transmembrane region" description="Helical" evidence="6">
    <location>
        <begin position="24"/>
        <end position="44"/>
    </location>
</feature>
<evidence type="ECO:0000256" key="3">
    <source>
        <dbReference type="ARBA" id="ARBA00022692"/>
    </source>
</evidence>
<comment type="subcellular location">
    <subcellularLocation>
        <location evidence="1">Membrane</location>
        <topology evidence="1">Multi-pass membrane protein</topology>
    </subcellularLocation>
</comment>
<keyword evidence="5 6" id="KW-0472">Membrane</keyword>
<protein>
    <submittedName>
        <fullName evidence="7">CLUMA_CG011757, isoform A</fullName>
    </submittedName>
</protein>
<keyword evidence="4 6" id="KW-1133">Transmembrane helix</keyword>
<dbReference type="PANTHER" id="PTHR13180">
    <property type="entry name" value="SMALL MEMBRANE PROTEIN-RELATED"/>
    <property type="match status" value="1"/>
</dbReference>
<dbReference type="EMBL" id="CVRI01000047">
    <property type="protein sequence ID" value="CRK98398.1"/>
    <property type="molecule type" value="Genomic_DNA"/>
</dbReference>
<dbReference type="OrthoDB" id="268928at2759"/>
<evidence type="ECO:0000313" key="8">
    <source>
        <dbReference type="Proteomes" id="UP000183832"/>
    </source>
</evidence>
<feature type="transmembrane region" description="Helical" evidence="6">
    <location>
        <begin position="97"/>
        <end position="119"/>
    </location>
</feature>
<evidence type="ECO:0000313" key="7">
    <source>
        <dbReference type="EMBL" id="CRK98398.1"/>
    </source>
</evidence>
<evidence type="ECO:0000256" key="4">
    <source>
        <dbReference type="ARBA" id="ARBA00022989"/>
    </source>
</evidence>
<proteinExistence type="inferred from homology"/>
<feature type="transmembrane region" description="Helical" evidence="6">
    <location>
        <begin position="125"/>
        <end position="146"/>
    </location>
</feature>
<keyword evidence="8" id="KW-1185">Reference proteome</keyword>
<accession>A0A1J1IH84</accession>
<evidence type="ECO:0000256" key="2">
    <source>
        <dbReference type="ARBA" id="ARBA00005335"/>
    </source>
</evidence>
<keyword evidence="3 6" id="KW-0812">Transmembrane</keyword>
<dbReference type="STRING" id="568069.A0A1J1IH84"/>
<evidence type="ECO:0000256" key="1">
    <source>
        <dbReference type="ARBA" id="ARBA00004141"/>
    </source>
</evidence>